<organism evidence="4 5">
    <name type="scientific">Synaphobranchus kaupii</name>
    <name type="common">Kaup's arrowtooth eel</name>
    <dbReference type="NCBI Taxonomy" id="118154"/>
    <lineage>
        <taxon>Eukaryota</taxon>
        <taxon>Metazoa</taxon>
        <taxon>Chordata</taxon>
        <taxon>Craniata</taxon>
        <taxon>Vertebrata</taxon>
        <taxon>Euteleostomi</taxon>
        <taxon>Actinopterygii</taxon>
        <taxon>Neopterygii</taxon>
        <taxon>Teleostei</taxon>
        <taxon>Anguilliformes</taxon>
        <taxon>Synaphobranchidae</taxon>
        <taxon>Synaphobranchus</taxon>
    </lineage>
</organism>
<dbReference type="OrthoDB" id="1750591at2759"/>
<dbReference type="EMBL" id="JAINUF010000004">
    <property type="protein sequence ID" value="KAJ8364351.1"/>
    <property type="molecule type" value="Genomic_DNA"/>
</dbReference>
<feature type="compositionally biased region" description="Basic residues" evidence="1">
    <location>
        <begin position="1"/>
        <end position="10"/>
    </location>
</feature>
<dbReference type="Pfam" id="PF14291">
    <property type="entry name" value="DUF4371"/>
    <property type="match status" value="1"/>
</dbReference>
<reference evidence="4" key="1">
    <citation type="journal article" date="2023" name="Science">
        <title>Genome structures resolve the early diversification of teleost fishes.</title>
        <authorList>
            <person name="Parey E."/>
            <person name="Louis A."/>
            <person name="Montfort J."/>
            <person name="Bouchez O."/>
            <person name="Roques C."/>
            <person name="Iampietro C."/>
            <person name="Lluch J."/>
            <person name="Castinel A."/>
            <person name="Donnadieu C."/>
            <person name="Desvignes T."/>
            <person name="Floi Bucao C."/>
            <person name="Jouanno E."/>
            <person name="Wen M."/>
            <person name="Mejri S."/>
            <person name="Dirks R."/>
            <person name="Jansen H."/>
            <person name="Henkel C."/>
            <person name="Chen W.J."/>
            <person name="Zahm M."/>
            <person name="Cabau C."/>
            <person name="Klopp C."/>
            <person name="Thompson A.W."/>
            <person name="Robinson-Rechavi M."/>
            <person name="Braasch I."/>
            <person name="Lecointre G."/>
            <person name="Bobe J."/>
            <person name="Postlethwait J.H."/>
            <person name="Berthelot C."/>
            <person name="Roest Crollius H."/>
            <person name="Guiguen Y."/>
        </authorList>
    </citation>
    <scope>NUCLEOTIDE SEQUENCE</scope>
    <source>
        <strain evidence="4">WJC10195</strain>
    </source>
</reference>
<dbReference type="Pfam" id="PF05699">
    <property type="entry name" value="Dimer_Tnp_hAT"/>
    <property type="match status" value="1"/>
</dbReference>
<gene>
    <name evidence="4" type="ORF">SKAU_G00131820</name>
</gene>
<feature type="compositionally biased region" description="Low complexity" evidence="1">
    <location>
        <begin position="35"/>
        <end position="51"/>
    </location>
</feature>
<dbReference type="GO" id="GO:0046983">
    <property type="term" value="F:protein dimerization activity"/>
    <property type="evidence" value="ECO:0007669"/>
    <property type="project" value="InterPro"/>
</dbReference>
<dbReference type="PANTHER" id="PTHR45749">
    <property type="match status" value="1"/>
</dbReference>
<dbReference type="AlphaFoldDB" id="A0A9Q1FR32"/>
<dbReference type="PANTHER" id="PTHR45749:SF23">
    <property type="entry name" value="ZINC FINGER MYM-TYPE PROTEIN 1-LIKE"/>
    <property type="match status" value="1"/>
</dbReference>
<feature type="domain" description="DUF4371" evidence="3">
    <location>
        <begin position="67"/>
        <end position="261"/>
    </location>
</feature>
<dbReference type="Proteomes" id="UP001152622">
    <property type="component" value="Chromosome 4"/>
</dbReference>
<accession>A0A9Q1FR32</accession>
<evidence type="ECO:0008006" key="6">
    <source>
        <dbReference type="Google" id="ProtNLM"/>
    </source>
</evidence>
<evidence type="ECO:0000313" key="5">
    <source>
        <dbReference type="Proteomes" id="UP001152622"/>
    </source>
</evidence>
<evidence type="ECO:0000313" key="4">
    <source>
        <dbReference type="EMBL" id="KAJ8364351.1"/>
    </source>
</evidence>
<sequence>MFKKHKSGALKRKEKEQRKNTVASCVPLTNFFARSSSTEPSTSAANPTTSNTEEREHACSIQDSTVIAELIRAETEQIERNRKILHRLIDSTLFLARQGLAFRGHREYAGLGAPSSNEGNFLELLKLLAQYDALLEEHMRNPAGRVTYLSHQSQDELISALASETLSSIVTEVKAAKFYSVIVDSTIDITRIDQFSLSLRYVTETGNSIERFIQFEELPSSNADAFYNVLVNALNALGLDVKLIRGQAYDGARTMSGHLSGLQAKIKQHCSQKAFYVHCCAHNLNLILLDAACSLCGAKLFFGTLESLYCFLTSSLPRFKILEEEQANMQLEGTILTLKRLSDTRWASRKQATEAVIQSLPAILAALERIKEHNLTSPKTASEADGLLHKISTFEFKLMLCIWNAILQKTYILSNYLQKESLDINMAVQLIDTCMAQLKEMRTDLSFEEMIETGQDMARRCNSSTEFTEGRGRKRKRFHDELAEDEVIQDPKTRFKVEFYFHVLDILVQQFEKRFTDFRQMAKLFSILNPRNFSTDDATNRIQDLANFYAEDVSTSEQVLDEFLSFRGMCNELEIKFNTTEAVLPFMVCNDMDRAFPNISILYRIYATLPVTSANAERSFSRLKLIKNYLRACMKEGRLSNLTLLSIEKDIVIEGQGG</sequence>
<dbReference type="InterPro" id="IPR008906">
    <property type="entry name" value="HATC_C_dom"/>
</dbReference>
<feature type="domain" description="HAT C-terminal dimerisation" evidence="2">
    <location>
        <begin position="594"/>
        <end position="650"/>
    </location>
</feature>
<dbReference type="SUPFAM" id="SSF53098">
    <property type="entry name" value="Ribonuclease H-like"/>
    <property type="match status" value="1"/>
</dbReference>
<protein>
    <recommendedName>
        <fullName evidence="6">Zinc finger MYM-type protein 1</fullName>
    </recommendedName>
</protein>
<dbReference type="InterPro" id="IPR025398">
    <property type="entry name" value="DUF4371"/>
</dbReference>
<evidence type="ECO:0000259" key="3">
    <source>
        <dbReference type="Pfam" id="PF14291"/>
    </source>
</evidence>
<evidence type="ECO:0000259" key="2">
    <source>
        <dbReference type="Pfam" id="PF05699"/>
    </source>
</evidence>
<keyword evidence="5" id="KW-1185">Reference proteome</keyword>
<dbReference type="InterPro" id="IPR012337">
    <property type="entry name" value="RNaseH-like_sf"/>
</dbReference>
<feature type="region of interest" description="Disordered" evidence="1">
    <location>
        <begin position="1"/>
        <end position="21"/>
    </location>
</feature>
<evidence type="ECO:0000256" key="1">
    <source>
        <dbReference type="SAM" id="MobiDB-lite"/>
    </source>
</evidence>
<comment type="caution">
    <text evidence="4">The sequence shown here is derived from an EMBL/GenBank/DDBJ whole genome shotgun (WGS) entry which is preliminary data.</text>
</comment>
<proteinExistence type="predicted"/>
<name>A0A9Q1FR32_SYNKA</name>
<feature type="region of interest" description="Disordered" evidence="1">
    <location>
        <begin position="35"/>
        <end position="58"/>
    </location>
</feature>